<feature type="transmembrane region" description="Helical" evidence="1">
    <location>
        <begin position="155"/>
        <end position="174"/>
    </location>
</feature>
<keyword evidence="1" id="KW-0472">Membrane</keyword>
<feature type="transmembrane region" description="Helical" evidence="1">
    <location>
        <begin position="12"/>
        <end position="37"/>
    </location>
</feature>
<evidence type="ECO:0000313" key="3">
    <source>
        <dbReference type="Proteomes" id="UP000198242"/>
    </source>
</evidence>
<reference evidence="3" key="1">
    <citation type="submission" date="2016-06" db="EMBL/GenBank/DDBJ databases">
        <authorList>
            <person name="Varghese N."/>
            <person name="Submissions Spin"/>
        </authorList>
    </citation>
    <scope>NUCLEOTIDE SEQUENCE [LARGE SCALE GENOMIC DNA]</scope>
    <source>
        <strain evidence="3">DSM 43909</strain>
    </source>
</reference>
<dbReference type="Proteomes" id="UP000198242">
    <property type="component" value="Chromosome I"/>
</dbReference>
<dbReference type="RefSeq" id="WP_089007867.1">
    <property type="nucleotide sequence ID" value="NZ_LT607411.1"/>
</dbReference>
<evidence type="ECO:0000313" key="2">
    <source>
        <dbReference type="EMBL" id="SCF20781.1"/>
    </source>
</evidence>
<gene>
    <name evidence="2" type="ORF">GA0074695_4342</name>
</gene>
<dbReference type="OrthoDB" id="3402382at2"/>
<feature type="transmembrane region" description="Helical" evidence="1">
    <location>
        <begin position="225"/>
        <end position="245"/>
    </location>
</feature>
<feature type="transmembrane region" description="Helical" evidence="1">
    <location>
        <begin position="85"/>
        <end position="114"/>
    </location>
</feature>
<feature type="transmembrane region" description="Helical" evidence="1">
    <location>
        <begin position="126"/>
        <end position="148"/>
    </location>
</feature>
<dbReference type="AlphaFoldDB" id="A0A1C4YKB4"/>
<keyword evidence="3" id="KW-1185">Reference proteome</keyword>
<dbReference type="EMBL" id="LT607411">
    <property type="protein sequence ID" value="SCF20781.1"/>
    <property type="molecule type" value="Genomic_DNA"/>
</dbReference>
<accession>A0A1C4YKB4</accession>
<feature type="transmembrane region" description="Helical" evidence="1">
    <location>
        <begin position="43"/>
        <end position="64"/>
    </location>
</feature>
<evidence type="ECO:0000256" key="1">
    <source>
        <dbReference type="SAM" id="Phobius"/>
    </source>
</evidence>
<proteinExistence type="predicted"/>
<keyword evidence="1" id="KW-1133">Transmembrane helix</keyword>
<sequence>MRRPLRVELARGTAPAAALAIAGGTVWMLCVHTDAWAGRWAGLAGYFRVCLLILCALMVAAGTWQAGRERRRGMGELLASTPRPAWQPLLVSWLSVALAGTAGAIAVLGGAAVLVGARATYPGRDWWWVLLVGLLALGAAAAFGVLVGRLIPFRTVAPIAGVATYVGLGAATYVDANRATWLSPARDNLRAELLIPGELHLAQAAWLLALTATLLVLAARLRWTAVVAVALTAAAAVPIVTGPPIGRLPADPRAIEPVCTTDGPPVCVARVNAFLLDDVAAAAQPLLARMAGIPGAPTRAADSTTEPDGPVPEQADTVWLNLLEQPRVFGGLATVSELRAGFRQLTEPFCDDLRLAYSPEADKAQKVALGWLLDEPQTLPDLPADRLRALPPDQQRAWFGEYLAAARACDGKRLAELGARL</sequence>
<feature type="transmembrane region" description="Helical" evidence="1">
    <location>
        <begin position="199"/>
        <end position="218"/>
    </location>
</feature>
<organism evidence="2 3">
    <name type="scientific">Micromonospora viridifaciens</name>
    <dbReference type="NCBI Taxonomy" id="1881"/>
    <lineage>
        <taxon>Bacteria</taxon>
        <taxon>Bacillati</taxon>
        <taxon>Actinomycetota</taxon>
        <taxon>Actinomycetes</taxon>
        <taxon>Micromonosporales</taxon>
        <taxon>Micromonosporaceae</taxon>
        <taxon>Micromonospora</taxon>
    </lineage>
</organism>
<keyword evidence="1" id="KW-0812">Transmembrane</keyword>
<name>A0A1C4YKB4_MICVI</name>
<protein>
    <recommendedName>
        <fullName evidence="4">ABC-type transport system involved in multi-copper enzyme maturation, permease component</fullName>
    </recommendedName>
</protein>
<evidence type="ECO:0008006" key="4">
    <source>
        <dbReference type="Google" id="ProtNLM"/>
    </source>
</evidence>